<keyword evidence="5" id="KW-0378">Hydrolase</keyword>
<keyword evidence="2" id="KW-0680">Restriction system</keyword>
<evidence type="ECO:0000256" key="1">
    <source>
        <dbReference type="ARBA" id="ARBA00010923"/>
    </source>
</evidence>
<reference evidence="5 6" key="1">
    <citation type="submission" date="2023-10" db="EMBL/GenBank/DDBJ databases">
        <authorList>
            <person name="Venkata Ramana C."/>
            <person name="Sasikala C."/>
            <person name="Dhurka M."/>
        </authorList>
    </citation>
    <scope>NUCLEOTIDE SEQUENCE [LARGE SCALE GENOMIC DNA]</scope>
    <source>
        <strain evidence="5 6">KCTC 32151</strain>
    </source>
</reference>
<dbReference type="SUPFAM" id="SSF116734">
    <property type="entry name" value="DNA methylase specificity domain"/>
    <property type="match status" value="2"/>
</dbReference>
<dbReference type="PANTHER" id="PTHR30408:SF12">
    <property type="entry name" value="TYPE I RESTRICTION ENZYME MJAVIII SPECIFICITY SUBUNIT"/>
    <property type="match status" value="1"/>
</dbReference>
<gene>
    <name evidence="5" type="ORF">R2G56_05055</name>
</gene>
<name>A0ABU4AHC1_9HYPH</name>
<proteinExistence type="inferred from homology"/>
<dbReference type="Pfam" id="PF01420">
    <property type="entry name" value="Methylase_S"/>
    <property type="match status" value="2"/>
</dbReference>
<feature type="domain" description="Type I restriction modification DNA specificity" evidence="4">
    <location>
        <begin position="14"/>
        <end position="169"/>
    </location>
</feature>
<evidence type="ECO:0000313" key="5">
    <source>
        <dbReference type="EMBL" id="MDV6225647.1"/>
    </source>
</evidence>
<evidence type="ECO:0000313" key="6">
    <source>
        <dbReference type="Proteomes" id="UP001185659"/>
    </source>
</evidence>
<dbReference type="InterPro" id="IPR052021">
    <property type="entry name" value="Type-I_RS_S_subunit"/>
</dbReference>
<dbReference type="GO" id="GO:0016787">
    <property type="term" value="F:hydrolase activity"/>
    <property type="evidence" value="ECO:0007669"/>
    <property type="project" value="UniProtKB-KW"/>
</dbReference>
<keyword evidence="6" id="KW-1185">Reference proteome</keyword>
<dbReference type="CDD" id="cd17293">
    <property type="entry name" value="RMtype1_S_Ppo21ORF8840P_TRD1-CR1_like"/>
    <property type="match status" value="1"/>
</dbReference>
<evidence type="ECO:0000259" key="4">
    <source>
        <dbReference type="Pfam" id="PF01420"/>
    </source>
</evidence>
<keyword evidence="5" id="KW-0540">Nuclease</keyword>
<dbReference type="Proteomes" id="UP001185659">
    <property type="component" value="Unassembled WGS sequence"/>
</dbReference>
<evidence type="ECO:0000256" key="3">
    <source>
        <dbReference type="ARBA" id="ARBA00023125"/>
    </source>
</evidence>
<dbReference type="RefSeq" id="WP_317560633.1">
    <property type="nucleotide sequence ID" value="NZ_JAWLIP010000001.1"/>
</dbReference>
<dbReference type="InterPro" id="IPR000055">
    <property type="entry name" value="Restrct_endonuc_typeI_TRD"/>
</dbReference>
<evidence type="ECO:0000256" key="2">
    <source>
        <dbReference type="ARBA" id="ARBA00022747"/>
    </source>
</evidence>
<dbReference type="PANTHER" id="PTHR30408">
    <property type="entry name" value="TYPE-1 RESTRICTION ENZYME ECOKI SPECIFICITY PROTEIN"/>
    <property type="match status" value="1"/>
</dbReference>
<organism evidence="5 6">
    <name type="scientific">Nitratireductor aquimarinus</name>
    <dbReference type="NCBI Taxonomy" id="889300"/>
    <lineage>
        <taxon>Bacteria</taxon>
        <taxon>Pseudomonadati</taxon>
        <taxon>Pseudomonadota</taxon>
        <taxon>Alphaproteobacteria</taxon>
        <taxon>Hyphomicrobiales</taxon>
        <taxon>Phyllobacteriaceae</taxon>
        <taxon>Nitratireductor</taxon>
    </lineage>
</organism>
<dbReference type="InterPro" id="IPR044946">
    <property type="entry name" value="Restrct_endonuc_typeI_TRD_sf"/>
</dbReference>
<dbReference type="CDD" id="cd17262">
    <property type="entry name" value="RMtype1_S_Aco12261I-TRD2-CR2"/>
    <property type="match status" value="1"/>
</dbReference>
<accession>A0ABU4AHC1</accession>
<protein>
    <submittedName>
        <fullName evidence="5">Restriction endonuclease subunit S</fullName>
        <ecNumber evidence="5">3.1.21.-</ecNumber>
    </submittedName>
</protein>
<dbReference type="EMBL" id="JAWLIP010000001">
    <property type="protein sequence ID" value="MDV6225647.1"/>
    <property type="molecule type" value="Genomic_DNA"/>
</dbReference>
<comment type="similarity">
    <text evidence="1">Belongs to the type-I restriction system S methylase family.</text>
</comment>
<sequence>MITREIAQASLQAKPLGEVAEFLDSRRKPVKQADRKPGPYPYYGANGQQGTIDGFIFDEPLILLAEDGGFFDDPDRGIAYRIQGKSWVNNHAHVIKPKDGLDLSYLCRVLENYDVRPFINGSTRSKLTKTQASQIPIPVPTLYEQKRIAAILDQADALRRLRQRALDRINTLGQAIFHEMFGRSQSTELIELKTLGQVKTGSTPSTKVAEYFDGDIPFITPGDLETDRPVARYLSTAGAEKSRAVPAGSTLVCCIGATIGKTDIARMDCTFNQQINAVEWSDKISPAYGYYAVRGLRPEIERMGRGASTTLPILKKSLFQELRIPLADQIDQVEFESRIKAIEKHKELCTSSSICAENLFSSLQSRAFRGEL</sequence>
<dbReference type="EC" id="3.1.21.-" evidence="5"/>
<keyword evidence="5" id="KW-0255">Endonuclease</keyword>
<feature type="domain" description="Type I restriction modification DNA specificity" evidence="4">
    <location>
        <begin position="188"/>
        <end position="336"/>
    </location>
</feature>
<comment type="caution">
    <text evidence="5">The sequence shown here is derived from an EMBL/GenBank/DDBJ whole genome shotgun (WGS) entry which is preliminary data.</text>
</comment>
<dbReference type="GO" id="GO:0004519">
    <property type="term" value="F:endonuclease activity"/>
    <property type="evidence" value="ECO:0007669"/>
    <property type="project" value="UniProtKB-KW"/>
</dbReference>
<keyword evidence="3" id="KW-0238">DNA-binding</keyword>
<dbReference type="Gene3D" id="3.90.220.20">
    <property type="entry name" value="DNA methylase specificity domains"/>
    <property type="match status" value="2"/>
</dbReference>